<accession>A0A663A651</accession>
<gene>
    <name evidence="1" type="ORF">APQ99_02355</name>
</gene>
<dbReference type="Proteomes" id="UP000323075">
    <property type="component" value="Unassembled WGS sequence"/>
</dbReference>
<dbReference type="EMBL" id="VRYN01000016">
    <property type="protein sequence ID" value="TYO73817.1"/>
    <property type="molecule type" value="Genomic_DNA"/>
</dbReference>
<evidence type="ECO:0000313" key="1">
    <source>
        <dbReference type="EMBL" id="TYO73817.1"/>
    </source>
</evidence>
<evidence type="ECO:0008006" key="3">
    <source>
        <dbReference type="Google" id="ProtNLM"/>
    </source>
</evidence>
<reference evidence="1 2" key="1">
    <citation type="submission" date="2019-07" db="EMBL/GenBank/DDBJ databases">
        <title>Genomic Encyclopedia of Archaeal and Bacterial Type Strains, Phase II (KMG-II): from individual species to whole genera.</title>
        <authorList>
            <person name="Goeker M."/>
        </authorList>
    </citation>
    <scope>NUCLEOTIDE SEQUENCE [LARGE SCALE GENOMIC DNA]</scope>
    <source>
        <strain evidence="1 2">DSM 3754</strain>
    </source>
</reference>
<protein>
    <recommendedName>
        <fullName evidence="3">Transposase</fullName>
    </recommendedName>
</protein>
<sequence>MPGILTVFGLDEAPHYSSFCRWEQKYQMRELRRLLRQPLSSDVGYLTNTNDQMKPFVG</sequence>
<comment type="caution">
    <text evidence="1">The sequence shown here is derived from an EMBL/GenBank/DDBJ whole genome shotgun (WGS) entry which is preliminary data.</text>
</comment>
<organism evidence="1 2">
    <name type="scientific">Halobacterium salinarum (strain ATCC 33171 / DSM 3754 / JCM 8978 / NBRC 102687 / NCIMB 764 / 91-R6)</name>
    <dbReference type="NCBI Taxonomy" id="2597657"/>
    <lineage>
        <taxon>Archaea</taxon>
        <taxon>Methanobacteriati</taxon>
        <taxon>Methanobacteriota</taxon>
        <taxon>Stenosarchaea group</taxon>
        <taxon>Halobacteria</taxon>
        <taxon>Halobacteriales</taxon>
        <taxon>Halobacteriaceae</taxon>
        <taxon>Halobacterium</taxon>
    </lineage>
</organism>
<proteinExistence type="predicted"/>
<evidence type="ECO:0000313" key="2">
    <source>
        <dbReference type="Proteomes" id="UP000323075"/>
    </source>
</evidence>
<name>A0A663A651_HALS9</name>
<dbReference type="AlphaFoldDB" id="A0A663A651"/>